<reference evidence="4" key="1">
    <citation type="journal article" date="2019" name="Beilstein J. Org. Chem.">
        <title>Nanangenines: drimane sesquiterpenoids as the dominant metabolite cohort of a novel Australian fungus, Aspergillus nanangensis.</title>
        <authorList>
            <person name="Lacey H.J."/>
            <person name="Gilchrist C.L.M."/>
            <person name="Crombie A."/>
            <person name="Kalaitzis J.A."/>
            <person name="Vuong D."/>
            <person name="Rutledge P.J."/>
            <person name="Turner P."/>
            <person name="Pitt J.I."/>
            <person name="Lacey E."/>
            <person name="Chooi Y.H."/>
            <person name="Piggott A.M."/>
        </authorList>
    </citation>
    <scope>NUCLEOTIDE SEQUENCE</scope>
    <source>
        <strain evidence="4">MST-FP2251</strain>
    </source>
</reference>
<evidence type="ECO:0000313" key="5">
    <source>
        <dbReference type="Proteomes" id="UP001194746"/>
    </source>
</evidence>
<organism evidence="4 5">
    <name type="scientific">Aspergillus nanangensis</name>
    <dbReference type="NCBI Taxonomy" id="2582783"/>
    <lineage>
        <taxon>Eukaryota</taxon>
        <taxon>Fungi</taxon>
        <taxon>Dikarya</taxon>
        <taxon>Ascomycota</taxon>
        <taxon>Pezizomycotina</taxon>
        <taxon>Eurotiomycetes</taxon>
        <taxon>Eurotiomycetidae</taxon>
        <taxon>Eurotiales</taxon>
        <taxon>Aspergillaceae</taxon>
        <taxon>Aspergillus</taxon>
        <taxon>Aspergillus subgen. Circumdati</taxon>
    </lineage>
</organism>
<evidence type="ECO:0000313" key="4">
    <source>
        <dbReference type="EMBL" id="KAF9888049.1"/>
    </source>
</evidence>
<dbReference type="InterPro" id="IPR012941">
    <property type="entry name" value="Phe_hydrox_C_dim_dom"/>
</dbReference>
<feature type="domain" description="Bacteriophage T5 Orf172 DNA-binding" evidence="3">
    <location>
        <begin position="444"/>
        <end position="536"/>
    </location>
</feature>
<dbReference type="SMART" id="SM00974">
    <property type="entry name" value="T5orf172"/>
    <property type="match status" value="1"/>
</dbReference>
<keyword evidence="5" id="KW-1185">Reference proteome</keyword>
<dbReference type="InterPro" id="IPR053006">
    <property type="entry name" value="Meiosis_regulatory"/>
</dbReference>
<gene>
    <name evidence="4" type="ORF">FE257_009314</name>
</gene>
<dbReference type="AlphaFoldDB" id="A0AAD4CK74"/>
<name>A0AAD4CK74_ASPNN</name>
<dbReference type="SUPFAM" id="SSF52833">
    <property type="entry name" value="Thioredoxin-like"/>
    <property type="match status" value="1"/>
</dbReference>
<evidence type="ECO:0000259" key="3">
    <source>
        <dbReference type="SMART" id="SM00974"/>
    </source>
</evidence>
<dbReference type="EMBL" id="VCAU01000052">
    <property type="protein sequence ID" value="KAF9888049.1"/>
    <property type="molecule type" value="Genomic_DNA"/>
</dbReference>
<dbReference type="GO" id="GO:0016491">
    <property type="term" value="F:oxidoreductase activity"/>
    <property type="evidence" value="ECO:0007669"/>
    <property type="project" value="UniProtKB-KW"/>
</dbReference>
<feature type="compositionally biased region" description="Polar residues" evidence="2">
    <location>
        <begin position="80"/>
        <end position="101"/>
    </location>
</feature>
<dbReference type="InterPro" id="IPR038220">
    <property type="entry name" value="PHOX_C_sf"/>
</dbReference>
<dbReference type="Pfam" id="PF10544">
    <property type="entry name" value="T5orf172"/>
    <property type="match status" value="1"/>
</dbReference>
<feature type="region of interest" description="Disordered" evidence="2">
    <location>
        <begin position="1"/>
        <end position="107"/>
    </location>
</feature>
<keyword evidence="1" id="KW-0560">Oxidoreductase</keyword>
<accession>A0AAD4CK74</accession>
<reference evidence="4" key="2">
    <citation type="submission" date="2020-02" db="EMBL/GenBank/DDBJ databases">
        <authorList>
            <person name="Gilchrist C.L.M."/>
            <person name="Chooi Y.-H."/>
        </authorList>
    </citation>
    <scope>NUCLEOTIDE SEQUENCE</scope>
    <source>
        <strain evidence="4">MST-FP2251</strain>
    </source>
</reference>
<dbReference type="Gene3D" id="3.40.30.20">
    <property type="match status" value="1"/>
</dbReference>
<dbReference type="Pfam" id="PF07976">
    <property type="entry name" value="Phe_hydrox_dim"/>
    <property type="match status" value="1"/>
</dbReference>
<feature type="compositionally biased region" description="Polar residues" evidence="2">
    <location>
        <begin position="20"/>
        <end position="46"/>
    </location>
</feature>
<dbReference type="PANTHER" id="PTHR28094">
    <property type="entry name" value="MEIOTICALLY UP-REGULATED GENE 113 PROTEIN"/>
    <property type="match status" value="1"/>
</dbReference>
<dbReference type="InterPro" id="IPR036249">
    <property type="entry name" value="Thioredoxin-like_sf"/>
</dbReference>
<sequence length="735" mass="82665">MCKAYLSQEEAPQTPIRGLNPQSELNTPIFNSFLSPTTPGSSSNKGSDGIFSPPSSVHTDATDDDEWNTPTKTRPGRSNKLFSTSPFQSPFDQLKTESSPRASPGLAGLTDNTECFIGAQALFRNESSHHIQKLNFNNEDFPELAPSLDGATSCGHHMVRYLVQAQQSTRGRSASLGHIESYASQIRVIKATEYPRSRSLERWSLRCQKGCDKLRASCAPPSTPIVPNIEVSPPKNASNVTTVAKASTLSDLALPTAKTTENFLFKFDISFSEELNHRGTSGEAKAADDSSFEATSRFRVYPMNLKPDINFLRGGESHRRESRSLTRVDTISSGARSNHYPKGPLTTNISHFVHTDDTERVEKAHGISLAVGTNIQSGNDQEFSQTDTAEGHTDRKYVHQTLIPNCPKRYKWKSISEVLEKIIITPLRQREIEREGYIYIYWHPGNFGRVKIGCTKNVEKRLRQWESQCKKKLYNHFPKEAERGYPVQHITRVEKLVHAELKNHRRQELQCPGCGKRHVEWFEVEKDVAVDVVRKWTNWMRQMPYIQKVYGDERQWVLKDEARKLLGDIFCRHTWPSPAFWWRRRAEQGVMDYWKIYADAKAFHDPTTGAAYDKYGIDLSKGAVAVVRPDGYVALVTQPTVEGMTEVTTFKSIARPLGAVDVLGRQFLDTPGKDSPMIIAVEISLSTCKEMCRKAILPIPDSEGDNWGFVGPTNSQFLEILGRAANAWAPLATRG</sequence>
<evidence type="ECO:0000256" key="1">
    <source>
        <dbReference type="ARBA" id="ARBA00023002"/>
    </source>
</evidence>
<dbReference type="InterPro" id="IPR018306">
    <property type="entry name" value="Phage_T5_Orf172_DNA-bd"/>
</dbReference>
<evidence type="ECO:0000256" key="2">
    <source>
        <dbReference type="SAM" id="MobiDB-lite"/>
    </source>
</evidence>
<dbReference type="PANTHER" id="PTHR28094:SF1">
    <property type="entry name" value="MEIOTICALLY UP-REGULATED GENE 113 PROTEIN"/>
    <property type="match status" value="1"/>
</dbReference>
<comment type="caution">
    <text evidence="4">The sequence shown here is derived from an EMBL/GenBank/DDBJ whole genome shotgun (WGS) entry which is preliminary data.</text>
</comment>
<proteinExistence type="predicted"/>
<protein>
    <recommendedName>
        <fullName evidence="3">Bacteriophage T5 Orf172 DNA-binding domain-containing protein</fullName>
    </recommendedName>
</protein>
<dbReference type="Proteomes" id="UP001194746">
    <property type="component" value="Unassembled WGS sequence"/>
</dbReference>